<feature type="transmembrane region" description="Helical" evidence="1">
    <location>
        <begin position="107"/>
        <end position="136"/>
    </location>
</feature>
<feature type="transmembrane region" description="Helical" evidence="1">
    <location>
        <begin position="148"/>
        <end position="166"/>
    </location>
</feature>
<dbReference type="Proteomes" id="UP000272464">
    <property type="component" value="Unassembled WGS sequence"/>
</dbReference>
<feature type="transmembrane region" description="Helical" evidence="1">
    <location>
        <begin position="59"/>
        <end position="82"/>
    </location>
</feature>
<dbReference type="OrthoDB" id="3190532at2"/>
<sequence length="237" mass="26161">MIGRALSSDFLKIRGKGIWFLIFIAPIGLVVMQALNFGLRYDYLIKEYRGHLWEGLISNMMAFVPLALFMGSTLVSSMLAGVEHQLSSWKQLLALPISRTAVFTSKFVLSIILMAVACLLLSVFTAVLGLCLGFGFPLPWSDVAKIGFFPFIGSLPLLALQLYLSLTYRNQALPVTLGLALAICSLFTGSLSEWFPLNWPALAYRADHQLPFLGAGFALGLLILIFALLHFNRKDVN</sequence>
<comment type="caution">
    <text evidence="2">The sequence shown here is derived from an EMBL/GenBank/DDBJ whole genome shotgun (WGS) entry which is preliminary data.</text>
</comment>
<feature type="transmembrane region" description="Helical" evidence="1">
    <location>
        <begin position="212"/>
        <end position="231"/>
    </location>
</feature>
<dbReference type="CDD" id="cd21809">
    <property type="entry name" value="ABC-2_lan_permease-like"/>
    <property type="match status" value="1"/>
</dbReference>
<accession>A0A3S1CZS7</accession>
<feature type="transmembrane region" description="Helical" evidence="1">
    <location>
        <begin position="18"/>
        <end position="39"/>
    </location>
</feature>
<dbReference type="AlphaFoldDB" id="A0A3S1CZS7"/>
<dbReference type="EMBL" id="RZNX01000003">
    <property type="protein sequence ID" value="RUT31937.1"/>
    <property type="molecule type" value="Genomic_DNA"/>
</dbReference>
<protein>
    <submittedName>
        <fullName evidence="2">Permease</fullName>
    </submittedName>
</protein>
<keyword evidence="3" id="KW-1185">Reference proteome</keyword>
<keyword evidence="1" id="KW-0812">Transmembrane</keyword>
<keyword evidence="1" id="KW-0472">Membrane</keyword>
<evidence type="ECO:0000313" key="2">
    <source>
        <dbReference type="EMBL" id="RUT31937.1"/>
    </source>
</evidence>
<dbReference type="Pfam" id="PF12730">
    <property type="entry name" value="ABC2_membrane_4"/>
    <property type="match status" value="1"/>
</dbReference>
<evidence type="ECO:0000313" key="3">
    <source>
        <dbReference type="Proteomes" id="UP000272464"/>
    </source>
</evidence>
<name>A0A3S1CZS7_9BACL</name>
<reference evidence="2 3" key="1">
    <citation type="submission" date="2018-12" db="EMBL/GenBank/DDBJ databases">
        <authorList>
            <person name="Sun L."/>
            <person name="Chen Z."/>
        </authorList>
    </citation>
    <scope>NUCLEOTIDE SEQUENCE [LARGE SCALE GENOMIC DNA]</scope>
    <source>
        <strain evidence="2 3">3-5-3</strain>
    </source>
</reference>
<organism evidence="2 3">
    <name type="scientific">Paenibacillus zeisoli</name>
    <dbReference type="NCBI Taxonomy" id="2496267"/>
    <lineage>
        <taxon>Bacteria</taxon>
        <taxon>Bacillati</taxon>
        <taxon>Bacillota</taxon>
        <taxon>Bacilli</taxon>
        <taxon>Bacillales</taxon>
        <taxon>Paenibacillaceae</taxon>
        <taxon>Paenibacillus</taxon>
    </lineage>
</organism>
<dbReference type="RefSeq" id="WP_127199316.1">
    <property type="nucleotide sequence ID" value="NZ_RZNX01000003.1"/>
</dbReference>
<proteinExistence type="predicted"/>
<evidence type="ECO:0000256" key="1">
    <source>
        <dbReference type="SAM" id="Phobius"/>
    </source>
</evidence>
<feature type="transmembrane region" description="Helical" evidence="1">
    <location>
        <begin position="173"/>
        <end position="192"/>
    </location>
</feature>
<keyword evidence="1" id="KW-1133">Transmembrane helix</keyword>
<gene>
    <name evidence="2" type="ORF">EJP77_11240</name>
</gene>